<sequence length="227" mass="25564">MNDLHDFYDHCVSEDLILPHLQGFKQHAQNLSNTFRQPSNYWYHLAGPLKLKQGLLWSHGKVVSPGITNKIDGGKSKDSLSTQTSMVQPMVQASTMDRAVMAQSQHLTGFTALASFSWYEGNIGAHAHSLLKVCENSNENTNRTVPQAEIHFTTSMNWFTYTSSLRGLAPLKLLNQCADLNIIKLVASQSFVLRHKESKAKRQANKYILACATCKQWLPFKTREART</sequence>
<evidence type="ECO:0000313" key="2">
    <source>
        <dbReference type="Proteomes" id="UP001175228"/>
    </source>
</evidence>
<name>A0AA39U7W8_9AGAR</name>
<dbReference type="EMBL" id="JAUEPU010000087">
    <property type="protein sequence ID" value="KAK0479472.1"/>
    <property type="molecule type" value="Genomic_DNA"/>
</dbReference>
<dbReference type="Proteomes" id="UP001175228">
    <property type="component" value="Unassembled WGS sequence"/>
</dbReference>
<comment type="caution">
    <text evidence="1">The sequence shown here is derived from an EMBL/GenBank/DDBJ whole genome shotgun (WGS) entry which is preliminary data.</text>
</comment>
<reference evidence="1" key="1">
    <citation type="submission" date="2023-06" db="EMBL/GenBank/DDBJ databases">
        <authorList>
            <consortium name="Lawrence Berkeley National Laboratory"/>
            <person name="Ahrendt S."/>
            <person name="Sahu N."/>
            <person name="Indic B."/>
            <person name="Wong-Bajracharya J."/>
            <person name="Merenyi Z."/>
            <person name="Ke H.-M."/>
            <person name="Monk M."/>
            <person name="Kocsube S."/>
            <person name="Drula E."/>
            <person name="Lipzen A."/>
            <person name="Balint B."/>
            <person name="Henrissat B."/>
            <person name="Andreopoulos B."/>
            <person name="Martin F.M."/>
            <person name="Harder C.B."/>
            <person name="Rigling D."/>
            <person name="Ford K.L."/>
            <person name="Foster G.D."/>
            <person name="Pangilinan J."/>
            <person name="Papanicolaou A."/>
            <person name="Barry K."/>
            <person name="LaButti K."/>
            <person name="Viragh M."/>
            <person name="Koriabine M."/>
            <person name="Yan M."/>
            <person name="Riley R."/>
            <person name="Champramary S."/>
            <person name="Plett K.L."/>
            <person name="Tsai I.J."/>
            <person name="Slot J."/>
            <person name="Sipos G."/>
            <person name="Plett J."/>
            <person name="Nagy L.G."/>
            <person name="Grigoriev I.V."/>
        </authorList>
    </citation>
    <scope>NUCLEOTIDE SEQUENCE</scope>
    <source>
        <strain evidence="1">HWK02</strain>
    </source>
</reference>
<proteinExistence type="predicted"/>
<organism evidence="1 2">
    <name type="scientific">Armillaria luteobubalina</name>
    <dbReference type="NCBI Taxonomy" id="153913"/>
    <lineage>
        <taxon>Eukaryota</taxon>
        <taxon>Fungi</taxon>
        <taxon>Dikarya</taxon>
        <taxon>Basidiomycota</taxon>
        <taxon>Agaricomycotina</taxon>
        <taxon>Agaricomycetes</taxon>
        <taxon>Agaricomycetidae</taxon>
        <taxon>Agaricales</taxon>
        <taxon>Marasmiineae</taxon>
        <taxon>Physalacriaceae</taxon>
        <taxon>Armillaria</taxon>
    </lineage>
</organism>
<gene>
    <name evidence="1" type="ORF">EDD18DRAFT_1113820</name>
</gene>
<evidence type="ECO:0000313" key="1">
    <source>
        <dbReference type="EMBL" id="KAK0479472.1"/>
    </source>
</evidence>
<accession>A0AA39U7W8</accession>
<protein>
    <submittedName>
        <fullName evidence="1">Uncharacterized protein</fullName>
    </submittedName>
</protein>
<keyword evidence="2" id="KW-1185">Reference proteome</keyword>
<dbReference type="AlphaFoldDB" id="A0AA39U7W8"/>